<feature type="compositionally biased region" description="Basic and acidic residues" evidence="2">
    <location>
        <begin position="77"/>
        <end position="86"/>
    </location>
</feature>
<gene>
    <name evidence="4" type="ORF">OLC1_LOCUS19614</name>
</gene>
<evidence type="ECO:0000313" key="5">
    <source>
        <dbReference type="Proteomes" id="UP001161247"/>
    </source>
</evidence>
<dbReference type="Gene3D" id="3.40.50.2000">
    <property type="entry name" value="Glycogen Phosphorylase B"/>
    <property type="match status" value="1"/>
</dbReference>
<evidence type="ECO:0000259" key="3">
    <source>
        <dbReference type="Pfam" id="PF26168"/>
    </source>
</evidence>
<dbReference type="PANTHER" id="PTHR11926:SF1560">
    <property type="entry name" value="UDP-GLYCOSYLTRANSFERASE 74E1-RELATED"/>
    <property type="match status" value="1"/>
</dbReference>
<comment type="similarity">
    <text evidence="1">Belongs to the UDP-glycosyltransferase family.</text>
</comment>
<reference evidence="4" key="1">
    <citation type="submission" date="2023-03" db="EMBL/GenBank/DDBJ databases">
        <authorList>
            <person name="Julca I."/>
        </authorList>
    </citation>
    <scope>NUCLEOTIDE SEQUENCE</scope>
</reference>
<feature type="region of interest" description="Disordered" evidence="2">
    <location>
        <begin position="66"/>
        <end position="86"/>
    </location>
</feature>
<dbReference type="EMBL" id="OX459124">
    <property type="protein sequence ID" value="CAI9112405.1"/>
    <property type="molecule type" value="Genomic_DNA"/>
</dbReference>
<dbReference type="InterPro" id="IPR058980">
    <property type="entry name" value="Glyco_transf_N"/>
</dbReference>
<dbReference type="AlphaFoldDB" id="A0AAV1DZY3"/>
<dbReference type="GO" id="GO:0080044">
    <property type="term" value="F:quercetin 7-O-glucosyltransferase activity"/>
    <property type="evidence" value="ECO:0007669"/>
    <property type="project" value="TreeGrafter"/>
</dbReference>
<organism evidence="4 5">
    <name type="scientific">Oldenlandia corymbosa var. corymbosa</name>
    <dbReference type="NCBI Taxonomy" id="529605"/>
    <lineage>
        <taxon>Eukaryota</taxon>
        <taxon>Viridiplantae</taxon>
        <taxon>Streptophyta</taxon>
        <taxon>Embryophyta</taxon>
        <taxon>Tracheophyta</taxon>
        <taxon>Spermatophyta</taxon>
        <taxon>Magnoliopsida</taxon>
        <taxon>eudicotyledons</taxon>
        <taxon>Gunneridae</taxon>
        <taxon>Pentapetalae</taxon>
        <taxon>asterids</taxon>
        <taxon>lamiids</taxon>
        <taxon>Gentianales</taxon>
        <taxon>Rubiaceae</taxon>
        <taxon>Rubioideae</taxon>
        <taxon>Spermacoceae</taxon>
        <taxon>Hedyotis-Oldenlandia complex</taxon>
        <taxon>Oldenlandia</taxon>
    </lineage>
</organism>
<sequence>MATKSHVLVLTLPAQGHINPLLQFSKLLASKGIIKVTIVTTRAVKTSQGDDSQLSELIKFESIPERINHGGEVPEISAHHQDPNKD</sequence>
<evidence type="ECO:0000256" key="1">
    <source>
        <dbReference type="ARBA" id="ARBA00009995"/>
    </source>
</evidence>
<evidence type="ECO:0000256" key="2">
    <source>
        <dbReference type="SAM" id="MobiDB-lite"/>
    </source>
</evidence>
<accession>A0AAV1DZY3</accession>
<evidence type="ECO:0000313" key="4">
    <source>
        <dbReference type="EMBL" id="CAI9112405.1"/>
    </source>
</evidence>
<feature type="domain" description="Glycosyltransferase N-terminal" evidence="3">
    <location>
        <begin position="7"/>
        <end position="41"/>
    </location>
</feature>
<dbReference type="Proteomes" id="UP001161247">
    <property type="component" value="Chromosome 7"/>
</dbReference>
<dbReference type="GO" id="GO:0080043">
    <property type="term" value="F:quercetin 3-O-glucosyltransferase activity"/>
    <property type="evidence" value="ECO:0007669"/>
    <property type="project" value="TreeGrafter"/>
</dbReference>
<protein>
    <submittedName>
        <fullName evidence="4">OLC1v1012853C1</fullName>
    </submittedName>
</protein>
<dbReference type="SUPFAM" id="SSF53756">
    <property type="entry name" value="UDP-Glycosyltransferase/glycogen phosphorylase"/>
    <property type="match status" value="1"/>
</dbReference>
<proteinExistence type="inferred from homology"/>
<dbReference type="PANTHER" id="PTHR11926">
    <property type="entry name" value="GLUCOSYL/GLUCURONOSYL TRANSFERASES"/>
    <property type="match status" value="1"/>
</dbReference>
<name>A0AAV1DZY3_OLDCO</name>
<dbReference type="Pfam" id="PF26168">
    <property type="entry name" value="Glyco_transf_N"/>
    <property type="match status" value="1"/>
</dbReference>
<keyword evidence="5" id="KW-1185">Reference proteome</keyword>